<feature type="compositionally biased region" description="Basic and acidic residues" evidence="6">
    <location>
        <begin position="117"/>
        <end position="155"/>
    </location>
</feature>
<dbReference type="InterPro" id="IPR050431">
    <property type="entry name" value="Adaptor_comp_med_subunit"/>
</dbReference>
<feature type="region of interest" description="Disordered" evidence="6">
    <location>
        <begin position="1"/>
        <end position="67"/>
    </location>
</feature>
<feature type="compositionally biased region" description="Acidic residues" evidence="6">
    <location>
        <begin position="156"/>
        <end position="172"/>
    </location>
</feature>
<sequence>MLKIHKGLKKKKKDKKHKHKGDDDLFDEEELERYRKEHQQQLQHQSNDQSCSSDGNAANKAPASANSDEWQKFKALTAGIDCVLQKTQEDLDRIKSTSFFQRKPVPSEVPKVSDNSHPPDRETSPGKQHNADFSDSGDKDDFYHKQNFEETNKELEAEEEVEEEEELEEEEDIFNTSYVDAVASGELKLAYIPDSPTEEQQEGDDPFDTSIADKFIVNNPKRRYLNLGCAVQVLSGKADSASTSPAVVASSAAKRRIVRPVQLLLDSFDEGVSSTSEPVVPPPDSPVKTLLDEDPTDFGDKTPACEVLPLPAVVTVETPVSETAQKIQKTESQSPVSVPLLESLLLSEFETLSTTPAEVVPFKQISIESCGSIDDEFAELAQTRKSVVAATTPTAPLAVTPIDLVISPISELHHKIGEDPFDTSIADKVIGDSLLDTNPLSSHQSVSVLAAIEDNDFDPRAEDIITTPFHVPQITSLPAVLPTSTFTSIIDVPHTKIDSPGENNINNFTEEEDKDVCKMSTNPFLVDSSCVQPSSTVPAFNPFAVFAADATDSSSASNPFLHSFGATETGDLSGNNDATFIQPLASTAPNPFAQFFSTGDPNISEKTAPESIVTDNFLLDNNYDATTTMPVENAAHSQMEPPPAAAAPLGPPRRPPPPRPSVAKETKDLILSVTGALEATSSDLLDRLQATRTPSPTPLRELNSPSPTAMYEVNDLLGDDDIAPPPAHHHGAAVSASSDIQKEASDIFDAIANLAKTEVQPAATMAPSTVPFSMVPTSMVPPVPPPAPVPPPSRPPPPQLPIQSVETDLSSLLDSRLAVNRTSEVAAVNSTVGHLAAGGPRSKTELGVYTATRKASHDITATRLQSVPARKKYSLDYSATIGGSAPLVDPNAIRQGTAPSPVIEDSAPPVPSSLPTNEFSTTVPPPLTMQSPSKPKQSLPSPPPPPPPSLPPIDVERDRSDGGDILETAKFPIMSTTPLMSYENIANENLYEDAQIVPAPAPAQDVFAPGTSTLSGAFDNDPFASAPLVATNLSFTAAPTTANMDVGADFGMSSCTDFGVSSTTGVDDEFDDFDQKFRNFSKNDMKTGAAADPFDPFSNTGGMAAANGQSDRQETETGFGNEAPFDEFLAMNEPPDSGFGVDDSIGNSWPPQAENAYSSAPGESGKPVPPLFISTAPQSPPSDFFANVIPTKMAKTDSSETPPTPLFDEDVSQPLEPFPRSNYTGAGWEMQIRYPIRKKFTGQRFWKKVFVKLTYQGETPHLELVSKDDGKETLLHEWPLQPCYVISDIGAQQYDQFGKIFTVKIQFVVYKERPGVRPGQVTKAERLTNKLSQFAAYAIQGDYQGVKEFGSDLKKLGLPVEHSPQISLICKLGSHNYEDMKQFSVCVEEALFRLGAHRDNIHITYKMEEVQITAVDELYVEQNSYGSVTKQIARVRLFFLGFLTGMPDLEIGVNDLRRQGKEIVGRHDIIPVVTEEWIRLENVEFHSCVQQDVYEDTKTIKLKPPDACYLELMRFRVRPPKNRELPLQLKTVFRICGNKVDITADIMVPGFTSRKLGQIPCEDVAVRIPIPECWIYLFRVEKHFRYGSVKSAHRRTGKIKGIERFLGAVDTLETHLIEVTSGHAKYEHHHRSIVWRMARLPKEGQGAYTNHNLVCHLALTSYDQVPDELAKYCYVEFTMPITQVSHTTVRSVSISNSDSDTPPEKYVRHLARHEYRVEIEQTHAESTNDYIAATITKPSQPKTPAPVRQPSLPHPPPDSNSDSD</sequence>
<dbReference type="Pfam" id="PF00928">
    <property type="entry name" value="Adap_comp_sub"/>
    <property type="match status" value="1"/>
</dbReference>
<proteinExistence type="inferred from homology"/>
<feature type="region of interest" description="Disordered" evidence="6">
    <location>
        <begin position="1145"/>
        <end position="1165"/>
    </location>
</feature>
<dbReference type="EMBL" id="JBBCAQ010000022">
    <property type="protein sequence ID" value="KAK7591014.1"/>
    <property type="molecule type" value="Genomic_DNA"/>
</dbReference>
<feature type="compositionally biased region" description="Polar residues" evidence="6">
    <location>
        <begin position="913"/>
        <end position="922"/>
    </location>
</feature>
<feature type="region of interest" description="Disordered" evidence="6">
    <location>
        <begin position="1722"/>
        <end position="1764"/>
    </location>
</feature>
<evidence type="ECO:0000256" key="6">
    <source>
        <dbReference type="SAM" id="MobiDB-lite"/>
    </source>
</evidence>
<feature type="domain" description="MHD" evidence="8">
    <location>
        <begin position="1407"/>
        <end position="1720"/>
    </location>
</feature>
<feature type="region of interest" description="Disordered" evidence="6">
    <location>
        <begin position="884"/>
        <end position="961"/>
    </location>
</feature>
<evidence type="ECO:0000256" key="3">
    <source>
        <dbReference type="ARBA" id="ARBA00022490"/>
    </source>
</evidence>
<evidence type="ECO:0000313" key="10">
    <source>
        <dbReference type="Proteomes" id="UP001367676"/>
    </source>
</evidence>
<comment type="caution">
    <text evidence="9">The sequence shown here is derived from an EMBL/GenBank/DDBJ whole genome shotgun (WGS) entry which is preliminary data.</text>
</comment>
<evidence type="ECO:0008006" key="11">
    <source>
        <dbReference type="Google" id="ProtNLM"/>
    </source>
</evidence>
<dbReference type="FunFam" id="2.60.40.1170:FF:000022">
    <property type="entry name" value="AP-1 complex subunit mu"/>
    <property type="match status" value="1"/>
</dbReference>
<feature type="region of interest" description="Disordered" evidence="6">
    <location>
        <begin position="95"/>
        <end position="172"/>
    </location>
</feature>
<evidence type="ECO:0000256" key="4">
    <source>
        <dbReference type="ARBA" id="ARBA00022583"/>
    </source>
</evidence>
<keyword evidence="5" id="KW-0677">Repeat</keyword>
<dbReference type="InterPro" id="IPR028565">
    <property type="entry name" value="MHD"/>
</dbReference>
<feature type="compositionally biased region" description="Polar residues" evidence="6">
    <location>
        <begin position="46"/>
        <end position="55"/>
    </location>
</feature>
<evidence type="ECO:0000313" key="9">
    <source>
        <dbReference type="EMBL" id="KAK7591014.1"/>
    </source>
</evidence>
<gene>
    <name evidence="9" type="ORF">V9T40_002627</name>
</gene>
<feature type="compositionally biased region" description="Pro residues" evidence="6">
    <location>
        <begin position="940"/>
        <end position="951"/>
    </location>
</feature>
<comment type="similarity">
    <text evidence="2">Belongs to the Stoned B family.</text>
</comment>
<feature type="compositionally biased region" description="Low complexity" evidence="6">
    <location>
        <begin position="56"/>
        <end position="67"/>
    </location>
</feature>
<dbReference type="PROSITE" id="PS51072">
    <property type="entry name" value="MHD"/>
    <property type="match status" value="1"/>
</dbReference>
<feature type="region of interest" description="Disordered" evidence="6">
    <location>
        <begin position="635"/>
        <end position="664"/>
    </location>
</feature>
<feature type="compositionally biased region" description="Polar residues" evidence="6">
    <location>
        <begin position="1145"/>
        <end position="1158"/>
    </location>
</feature>
<dbReference type="InterPro" id="IPR036168">
    <property type="entry name" value="AP2_Mu_C_sf"/>
</dbReference>
<evidence type="ECO:0000259" key="8">
    <source>
        <dbReference type="PROSITE" id="PS51072"/>
    </source>
</evidence>
<dbReference type="Proteomes" id="UP001367676">
    <property type="component" value="Unassembled WGS sequence"/>
</dbReference>
<dbReference type="FunFam" id="2.60.40.1170:FF:000016">
    <property type="entry name" value="AP-1 complex subunit mu"/>
    <property type="match status" value="1"/>
</dbReference>
<feature type="domain" description="SHD" evidence="7">
    <location>
        <begin position="1227"/>
        <end position="1402"/>
    </location>
</feature>
<feature type="compositionally biased region" description="Low complexity" evidence="6">
    <location>
        <begin position="930"/>
        <end position="939"/>
    </location>
</feature>
<feature type="compositionally biased region" description="Basic residues" evidence="6">
    <location>
        <begin position="1"/>
        <end position="19"/>
    </location>
</feature>
<dbReference type="SUPFAM" id="SSF49447">
    <property type="entry name" value="Second domain of Mu2 adaptin subunit (ap50) of ap2 adaptor"/>
    <property type="match status" value="1"/>
</dbReference>
<organism evidence="9 10">
    <name type="scientific">Parthenolecanium corni</name>
    <dbReference type="NCBI Taxonomy" id="536013"/>
    <lineage>
        <taxon>Eukaryota</taxon>
        <taxon>Metazoa</taxon>
        <taxon>Ecdysozoa</taxon>
        <taxon>Arthropoda</taxon>
        <taxon>Hexapoda</taxon>
        <taxon>Insecta</taxon>
        <taxon>Pterygota</taxon>
        <taxon>Neoptera</taxon>
        <taxon>Paraneoptera</taxon>
        <taxon>Hemiptera</taxon>
        <taxon>Sternorrhyncha</taxon>
        <taxon>Coccoidea</taxon>
        <taxon>Coccidae</taxon>
        <taxon>Parthenolecanium</taxon>
    </lineage>
</organism>
<reference evidence="9 10" key="1">
    <citation type="submission" date="2024-03" db="EMBL/GenBank/DDBJ databases">
        <title>Adaptation during the transition from Ophiocordyceps entomopathogen to insect associate is accompanied by gene loss and intensified selection.</title>
        <authorList>
            <person name="Ward C.M."/>
            <person name="Onetto C.A."/>
            <person name="Borneman A.R."/>
        </authorList>
    </citation>
    <scope>NUCLEOTIDE SEQUENCE [LARGE SCALE GENOMIC DNA]</scope>
    <source>
        <strain evidence="9">AWRI1</strain>
        <tissue evidence="9">Single Adult Female</tissue>
    </source>
</reference>
<keyword evidence="10" id="KW-1185">Reference proteome</keyword>
<dbReference type="FunFam" id="2.60.40.1170:FF:000018">
    <property type="entry name" value="stonin-2 isoform X2"/>
    <property type="match status" value="1"/>
</dbReference>
<evidence type="ECO:0000259" key="7">
    <source>
        <dbReference type="PROSITE" id="PS51070"/>
    </source>
</evidence>
<dbReference type="InterPro" id="IPR012320">
    <property type="entry name" value="SHD_dom"/>
</dbReference>
<feature type="compositionally biased region" description="Pro residues" evidence="6">
    <location>
        <begin position="640"/>
        <end position="660"/>
    </location>
</feature>
<name>A0AAN9TKS8_9HEMI</name>
<dbReference type="GO" id="GO:0045202">
    <property type="term" value="C:synapse"/>
    <property type="evidence" value="ECO:0007669"/>
    <property type="project" value="UniProtKB-ARBA"/>
</dbReference>
<dbReference type="PANTHER" id="PTHR10529">
    <property type="entry name" value="AP COMPLEX SUBUNIT MU"/>
    <property type="match status" value="1"/>
</dbReference>
<keyword evidence="3" id="KW-0963">Cytoplasm</keyword>
<protein>
    <recommendedName>
        <fullName evidence="11">Protein stoned-B</fullName>
    </recommendedName>
</protein>
<dbReference type="GO" id="GO:0006897">
    <property type="term" value="P:endocytosis"/>
    <property type="evidence" value="ECO:0007669"/>
    <property type="project" value="UniProtKB-KW"/>
</dbReference>
<evidence type="ECO:0000256" key="1">
    <source>
        <dbReference type="ARBA" id="ARBA00004496"/>
    </source>
</evidence>
<accession>A0AAN9TKS8</accession>
<keyword evidence="4" id="KW-0254">Endocytosis</keyword>
<dbReference type="GO" id="GO:0005737">
    <property type="term" value="C:cytoplasm"/>
    <property type="evidence" value="ECO:0007669"/>
    <property type="project" value="UniProtKB-SubCell"/>
</dbReference>
<comment type="subcellular location">
    <subcellularLocation>
        <location evidence="1">Cytoplasm</location>
    </subcellularLocation>
</comment>
<evidence type="ECO:0000256" key="5">
    <source>
        <dbReference type="ARBA" id="ARBA00022737"/>
    </source>
</evidence>
<evidence type="ECO:0000256" key="2">
    <source>
        <dbReference type="ARBA" id="ARBA00005579"/>
    </source>
</evidence>
<dbReference type="PROSITE" id="PS51070">
    <property type="entry name" value="SHD"/>
    <property type="match status" value="1"/>
</dbReference>
<dbReference type="Gene3D" id="2.60.40.1170">
    <property type="entry name" value="Mu homology domain, subdomain B"/>
    <property type="match status" value="1"/>
</dbReference>